<organism evidence="2 3">
    <name type="scientific">Caldisalinibacter kiritimatiensis</name>
    <dbReference type="NCBI Taxonomy" id="1304284"/>
    <lineage>
        <taxon>Bacteria</taxon>
        <taxon>Bacillati</taxon>
        <taxon>Bacillota</taxon>
        <taxon>Tissierellia</taxon>
        <taxon>Tissierellales</taxon>
        <taxon>Thermohalobacteraceae</taxon>
        <taxon>Caldisalinibacter</taxon>
    </lineage>
</organism>
<dbReference type="InterPro" id="IPR013196">
    <property type="entry name" value="HTH_11"/>
</dbReference>
<feature type="domain" description="Helix-turn-helix type 11" evidence="1">
    <location>
        <begin position="11"/>
        <end position="61"/>
    </location>
</feature>
<dbReference type="Proteomes" id="UP000013378">
    <property type="component" value="Unassembled WGS sequence"/>
</dbReference>
<reference evidence="2 3" key="1">
    <citation type="journal article" date="2015" name="Geomicrobiol. J.">
        <title>Caldisalinibacter kiritimatiensis gen. nov., sp. nov., a moderately thermohalophilic thiosulfate-reducing bacterium from a hypersaline microbial mat.</title>
        <authorList>
            <person name="Ben Hania W."/>
            <person name="Joseph M."/>
            <person name="Fiebig A."/>
            <person name="Bunk B."/>
            <person name="Klenk H.-P."/>
            <person name="Fardeau M.-L."/>
            <person name="Spring S."/>
        </authorList>
    </citation>
    <scope>NUCLEOTIDE SEQUENCE [LARGE SCALE GENOMIC DNA]</scope>
    <source>
        <strain evidence="2 3">L21-TH-D2</strain>
    </source>
</reference>
<evidence type="ECO:0000259" key="1">
    <source>
        <dbReference type="Pfam" id="PF08279"/>
    </source>
</evidence>
<accession>R1AXQ7</accession>
<sequence>MSKLKKGIEMIILLQVNGKMNIKNLAEKLNMKNRNVRKYKEELIDLGVKIESKIGKDGGYILREPIFTENFIKNFKKSKN</sequence>
<dbReference type="AlphaFoldDB" id="R1AXQ7"/>
<dbReference type="SUPFAM" id="SSF46785">
    <property type="entry name" value="Winged helix' DNA-binding domain"/>
    <property type="match status" value="1"/>
</dbReference>
<dbReference type="RefSeq" id="WP_006308196.1">
    <property type="nucleotide sequence ID" value="NZ_ARZA01000058.1"/>
</dbReference>
<dbReference type="InterPro" id="IPR036390">
    <property type="entry name" value="WH_DNA-bd_sf"/>
</dbReference>
<dbReference type="STRING" id="1304284.L21TH_0484"/>
<dbReference type="Pfam" id="PF08279">
    <property type="entry name" value="HTH_11"/>
    <property type="match status" value="1"/>
</dbReference>
<dbReference type="Gene3D" id="1.10.10.10">
    <property type="entry name" value="Winged helix-like DNA-binding domain superfamily/Winged helix DNA-binding domain"/>
    <property type="match status" value="1"/>
</dbReference>
<dbReference type="OrthoDB" id="9767131at2"/>
<dbReference type="EMBL" id="ARZA01000058">
    <property type="protein sequence ID" value="EOD01437.1"/>
    <property type="molecule type" value="Genomic_DNA"/>
</dbReference>
<protein>
    <recommendedName>
        <fullName evidence="1">Helix-turn-helix type 11 domain-containing protein</fullName>
    </recommendedName>
</protein>
<dbReference type="InterPro" id="IPR036388">
    <property type="entry name" value="WH-like_DNA-bd_sf"/>
</dbReference>
<proteinExistence type="predicted"/>
<name>R1AXQ7_9FIRM</name>
<keyword evidence="3" id="KW-1185">Reference proteome</keyword>
<evidence type="ECO:0000313" key="3">
    <source>
        <dbReference type="Proteomes" id="UP000013378"/>
    </source>
</evidence>
<evidence type="ECO:0000313" key="2">
    <source>
        <dbReference type="EMBL" id="EOD01437.1"/>
    </source>
</evidence>
<comment type="caution">
    <text evidence="2">The sequence shown here is derived from an EMBL/GenBank/DDBJ whole genome shotgun (WGS) entry which is preliminary data.</text>
</comment>
<gene>
    <name evidence="2" type="ORF">L21TH_0484</name>
</gene>